<dbReference type="PANTHER" id="PTHR46623">
    <property type="entry name" value="CARBOXYMETHYLENEBUTENOLIDASE-RELATED"/>
    <property type="match status" value="1"/>
</dbReference>
<dbReference type="STRING" id="1765967.BW247_11795"/>
<dbReference type="GO" id="GO:0016787">
    <property type="term" value="F:hydrolase activity"/>
    <property type="evidence" value="ECO:0007669"/>
    <property type="project" value="InterPro"/>
</dbReference>
<dbReference type="PANTHER" id="PTHR46623:SF6">
    <property type="entry name" value="ALPHA_BETA-HYDROLASES SUPERFAMILY PROTEIN"/>
    <property type="match status" value="1"/>
</dbReference>
<dbReference type="OrthoDB" id="9787933at2"/>
<evidence type="ECO:0000259" key="1">
    <source>
        <dbReference type="Pfam" id="PF01738"/>
    </source>
</evidence>
<dbReference type="InterPro" id="IPR051049">
    <property type="entry name" value="Dienelactone_hydrolase-like"/>
</dbReference>
<dbReference type="EMBL" id="CP019434">
    <property type="protein sequence ID" value="APZ43687.1"/>
    <property type="molecule type" value="Genomic_DNA"/>
</dbReference>
<dbReference type="AlphaFoldDB" id="A0A1P8UIP5"/>
<dbReference type="Proteomes" id="UP000243807">
    <property type="component" value="Chromosome"/>
</dbReference>
<dbReference type="InterPro" id="IPR002925">
    <property type="entry name" value="Dienelactn_hydro"/>
</dbReference>
<evidence type="ECO:0000313" key="2">
    <source>
        <dbReference type="EMBL" id="APZ43687.1"/>
    </source>
</evidence>
<reference evidence="2 3" key="1">
    <citation type="submission" date="2017-01" db="EMBL/GenBank/DDBJ databases">
        <title>Draft sequence of Acidihalobacter ferrooxidans strain DSM 14175 (strain V8).</title>
        <authorList>
            <person name="Khaleque H.N."/>
            <person name="Ramsay J.P."/>
            <person name="Murphy R.J.T."/>
            <person name="Kaksonen A.H."/>
            <person name="Boxall N.J."/>
            <person name="Watkin E.L.J."/>
        </authorList>
    </citation>
    <scope>NUCLEOTIDE SEQUENCE [LARGE SCALE GENOMIC DNA]</scope>
    <source>
        <strain evidence="2 3">V8</strain>
    </source>
</reference>
<dbReference type="Pfam" id="PF01738">
    <property type="entry name" value="DLH"/>
    <property type="match status" value="1"/>
</dbReference>
<dbReference type="SUPFAM" id="SSF53474">
    <property type="entry name" value="alpha/beta-Hydrolases"/>
    <property type="match status" value="1"/>
</dbReference>
<feature type="domain" description="Dienelactone hydrolase" evidence="1">
    <location>
        <begin position="19"/>
        <end position="241"/>
    </location>
</feature>
<dbReference type="KEGG" id="afy:BW247_11795"/>
<proteinExistence type="predicted"/>
<dbReference type="InterPro" id="IPR029058">
    <property type="entry name" value="AB_hydrolase_fold"/>
</dbReference>
<organism evidence="2 3">
    <name type="scientific">Acidihalobacter ferrooxydans</name>
    <dbReference type="NCBI Taxonomy" id="1765967"/>
    <lineage>
        <taxon>Bacteria</taxon>
        <taxon>Pseudomonadati</taxon>
        <taxon>Pseudomonadota</taxon>
        <taxon>Gammaproteobacteria</taxon>
        <taxon>Chromatiales</taxon>
        <taxon>Ectothiorhodospiraceae</taxon>
        <taxon>Acidihalobacter</taxon>
    </lineage>
</organism>
<gene>
    <name evidence="2" type="ORF">BW247_11795</name>
</gene>
<sequence>MSQSTSSVSQSWVDLAPDLRGYFAYPDDDKAHPALIVFIEAFGINAHFKQLAARLAQAGYATLIPDIFHGKSYDYADRDNAVGHLRTLNDAQVMTEANAALDYLQTCAQATDAVGILGFCMGGRYAFLANAELSARIRATAAFYGGGIAPEQDPIGRKPLLDRIPEMQTPLLLQYGSADHSITPAEHARIVQALGTADKRYTLDLYPGAGHGFFCDDRPTYHAEAAAQGWHRILDFFNQHLGD</sequence>
<accession>A0A1P8UIP5</accession>
<dbReference type="RefSeq" id="WP_076837323.1">
    <property type="nucleotide sequence ID" value="NZ_CP019434.1"/>
</dbReference>
<evidence type="ECO:0000313" key="3">
    <source>
        <dbReference type="Proteomes" id="UP000243807"/>
    </source>
</evidence>
<keyword evidence="3" id="KW-1185">Reference proteome</keyword>
<protein>
    <submittedName>
        <fullName evidence="2">Carboxymethylenebutenolidase</fullName>
    </submittedName>
</protein>
<dbReference type="Gene3D" id="3.40.50.1820">
    <property type="entry name" value="alpha/beta hydrolase"/>
    <property type="match status" value="1"/>
</dbReference>
<name>A0A1P8UIP5_9GAMM</name>